<keyword evidence="3" id="KW-1185">Reference proteome</keyword>
<dbReference type="Proteomes" id="UP001055439">
    <property type="component" value="Chromosome 8"/>
</dbReference>
<proteinExistence type="predicted"/>
<feature type="compositionally biased region" description="Basic and acidic residues" evidence="1">
    <location>
        <begin position="20"/>
        <end position="41"/>
    </location>
</feature>
<reference evidence="2" key="1">
    <citation type="submission" date="2022-05" db="EMBL/GenBank/DDBJ databases">
        <title>The Musa troglodytarum L. genome provides insights into the mechanism of non-climacteric behaviour and enrichment of carotenoids.</title>
        <authorList>
            <person name="Wang J."/>
        </authorList>
    </citation>
    <scope>NUCLEOTIDE SEQUENCE</scope>
    <source>
        <tissue evidence="2">Leaf</tissue>
    </source>
</reference>
<accession>A0A9E7HXY3</accession>
<evidence type="ECO:0008006" key="4">
    <source>
        <dbReference type="Google" id="ProtNLM"/>
    </source>
</evidence>
<dbReference type="AlphaFoldDB" id="A0A9E7HXY3"/>
<dbReference type="EMBL" id="CP097510">
    <property type="protein sequence ID" value="URE42030.1"/>
    <property type="molecule type" value="Genomic_DNA"/>
</dbReference>
<gene>
    <name evidence="2" type="ORF">MUK42_35515</name>
</gene>
<evidence type="ECO:0000313" key="2">
    <source>
        <dbReference type="EMBL" id="URE42030.1"/>
    </source>
</evidence>
<protein>
    <recommendedName>
        <fullName evidence="4">Protein kinase domain-containing protein</fullName>
    </recommendedName>
</protein>
<evidence type="ECO:0000313" key="3">
    <source>
        <dbReference type="Proteomes" id="UP001055439"/>
    </source>
</evidence>
<name>A0A9E7HXY3_9LILI</name>
<sequence length="94" mass="10591">MLLHRSPRQETRFPNPTGIDHQRDGSRGRTHPCVDDRRQDPEEGVAAAESSARLMCPPSTFDTMVSGYPARELPQGKLTEKSDIYAFGVFCWNL</sequence>
<evidence type="ECO:0000256" key="1">
    <source>
        <dbReference type="SAM" id="MobiDB-lite"/>
    </source>
</evidence>
<organism evidence="2 3">
    <name type="scientific">Musa troglodytarum</name>
    <name type="common">fe'i banana</name>
    <dbReference type="NCBI Taxonomy" id="320322"/>
    <lineage>
        <taxon>Eukaryota</taxon>
        <taxon>Viridiplantae</taxon>
        <taxon>Streptophyta</taxon>
        <taxon>Embryophyta</taxon>
        <taxon>Tracheophyta</taxon>
        <taxon>Spermatophyta</taxon>
        <taxon>Magnoliopsida</taxon>
        <taxon>Liliopsida</taxon>
        <taxon>Zingiberales</taxon>
        <taxon>Musaceae</taxon>
        <taxon>Musa</taxon>
    </lineage>
</organism>
<feature type="region of interest" description="Disordered" evidence="1">
    <location>
        <begin position="1"/>
        <end position="51"/>
    </location>
</feature>